<comment type="similarity">
    <text evidence="3">Belongs to the TrpB family.</text>
</comment>
<evidence type="ECO:0000259" key="12">
    <source>
        <dbReference type="Pfam" id="PF00291"/>
    </source>
</evidence>
<dbReference type="PANTHER" id="PTHR48077:SF6">
    <property type="entry name" value="TRYPTOPHAN SYNTHASE"/>
    <property type="match status" value="1"/>
</dbReference>
<dbReference type="InterPro" id="IPR023026">
    <property type="entry name" value="Trp_synth_beta/beta-like"/>
</dbReference>
<feature type="domain" description="Tryptophan synthase beta chain-like PALP" evidence="12">
    <location>
        <begin position="80"/>
        <end position="414"/>
    </location>
</feature>
<comment type="subunit">
    <text evidence="4">Tetramer of two alpha and two beta chains.</text>
</comment>
<keyword evidence="10" id="KW-0456">Lyase</keyword>
<protein>
    <recommendedName>
        <fullName evidence="5">tryptophan synthase</fullName>
        <ecNumber evidence="5">4.2.1.20</ecNumber>
    </recommendedName>
</protein>
<dbReference type="EC" id="4.2.1.20" evidence="5"/>
<gene>
    <name evidence="13" type="ORF">F0U60_19355</name>
</gene>
<sequence>MTTMSRHSQGISIPKQWCNFLFDYPQYAVHDVPKEVSLPSNGARKVSIVPQQPLSLVTQSNSTREPYHEIPERLLELYAQYRPTPLRRARQLEQRLGVNARLYYKYEGLNVSGSHKLNSAIAQAYYYAKAGVEELVTGTGAGQWGTALAYACKLFGLRCTVFMVGASLRQKPQRRAMMELFGATVHESPSDVTDVGRKALQRDPGRIGSLATATGEALEIAHGGKRIRFAVGSGENCVLLHQTLIGSEAIEQLGALGEFPEYVVACMGAGSNFGGVGLPFLRAARERQRQLRLVAVEPAACPKLTRGVYAYDINDFSGTTPIHRMYTLGSHYIAPPIFAGGLRYHGTSSFLSAMYADKGFDALAVPQPDALGAGLLFAESEGILPAPESAHAVAGAIRLARENPADAPPRVILMNISGHGFFDLSAYERARTNTLESDIPDDAMLTESLRHVHEFNARIEQSSSRES</sequence>
<comment type="catalytic activity">
    <reaction evidence="11">
        <text>(1S,2R)-1-C-(indol-3-yl)glycerol 3-phosphate + L-serine = D-glyceraldehyde 3-phosphate + L-tryptophan + H2O</text>
        <dbReference type="Rhea" id="RHEA:10532"/>
        <dbReference type="ChEBI" id="CHEBI:15377"/>
        <dbReference type="ChEBI" id="CHEBI:33384"/>
        <dbReference type="ChEBI" id="CHEBI:57912"/>
        <dbReference type="ChEBI" id="CHEBI:58866"/>
        <dbReference type="ChEBI" id="CHEBI:59776"/>
        <dbReference type="EC" id="4.2.1.20"/>
    </reaction>
</comment>
<evidence type="ECO:0000256" key="5">
    <source>
        <dbReference type="ARBA" id="ARBA00012043"/>
    </source>
</evidence>
<evidence type="ECO:0000313" key="13">
    <source>
        <dbReference type="EMBL" id="WNG46029.1"/>
    </source>
</evidence>
<dbReference type="Pfam" id="PF00291">
    <property type="entry name" value="PALP"/>
    <property type="match status" value="1"/>
</dbReference>
<proteinExistence type="inferred from homology"/>
<keyword evidence="8" id="KW-0663">Pyridoxal phosphate</keyword>
<evidence type="ECO:0000256" key="10">
    <source>
        <dbReference type="ARBA" id="ARBA00023239"/>
    </source>
</evidence>
<dbReference type="NCBIfam" id="NF009057">
    <property type="entry name" value="PRK12391.1"/>
    <property type="match status" value="1"/>
</dbReference>
<dbReference type="PANTHER" id="PTHR48077">
    <property type="entry name" value="TRYPTOPHAN SYNTHASE-RELATED"/>
    <property type="match status" value="1"/>
</dbReference>
<evidence type="ECO:0000256" key="11">
    <source>
        <dbReference type="ARBA" id="ARBA00049047"/>
    </source>
</evidence>
<keyword evidence="7" id="KW-0822">Tryptophan biosynthesis</keyword>
<evidence type="ECO:0000256" key="3">
    <source>
        <dbReference type="ARBA" id="ARBA00009982"/>
    </source>
</evidence>
<organism evidence="13 14">
    <name type="scientific">Archangium minus</name>
    <dbReference type="NCBI Taxonomy" id="83450"/>
    <lineage>
        <taxon>Bacteria</taxon>
        <taxon>Pseudomonadati</taxon>
        <taxon>Myxococcota</taxon>
        <taxon>Myxococcia</taxon>
        <taxon>Myxococcales</taxon>
        <taxon>Cystobacterineae</taxon>
        <taxon>Archangiaceae</taxon>
        <taxon>Archangium</taxon>
    </lineage>
</organism>
<evidence type="ECO:0000256" key="8">
    <source>
        <dbReference type="ARBA" id="ARBA00022898"/>
    </source>
</evidence>
<keyword evidence="14" id="KW-1185">Reference proteome</keyword>
<dbReference type="SUPFAM" id="SSF53686">
    <property type="entry name" value="Tryptophan synthase beta subunit-like PLP-dependent enzymes"/>
    <property type="match status" value="1"/>
</dbReference>
<keyword evidence="9" id="KW-0057">Aromatic amino acid biosynthesis</keyword>
<dbReference type="InterPro" id="IPR001926">
    <property type="entry name" value="TrpB-like_PALP"/>
</dbReference>
<evidence type="ECO:0000256" key="9">
    <source>
        <dbReference type="ARBA" id="ARBA00023141"/>
    </source>
</evidence>
<accession>A0ABY9WQE5</accession>
<evidence type="ECO:0000256" key="2">
    <source>
        <dbReference type="ARBA" id="ARBA00004733"/>
    </source>
</evidence>
<evidence type="ECO:0000256" key="7">
    <source>
        <dbReference type="ARBA" id="ARBA00022822"/>
    </source>
</evidence>
<name>A0ABY9WQE5_9BACT</name>
<comment type="cofactor">
    <cofactor evidence="1">
        <name>pyridoxal 5'-phosphate</name>
        <dbReference type="ChEBI" id="CHEBI:597326"/>
    </cofactor>
</comment>
<evidence type="ECO:0000256" key="6">
    <source>
        <dbReference type="ARBA" id="ARBA00022605"/>
    </source>
</evidence>
<dbReference type="InterPro" id="IPR006653">
    <property type="entry name" value="Trp_synth_b_CS"/>
</dbReference>
<keyword evidence="6" id="KW-0028">Amino-acid biosynthesis</keyword>
<dbReference type="EMBL" id="CP043494">
    <property type="protein sequence ID" value="WNG46029.1"/>
    <property type="molecule type" value="Genomic_DNA"/>
</dbReference>
<reference evidence="13 14" key="1">
    <citation type="submission" date="2019-08" db="EMBL/GenBank/DDBJ databases">
        <title>Archangium and Cystobacter genomes.</title>
        <authorList>
            <person name="Chen I.-C.K."/>
            <person name="Wielgoss S."/>
        </authorList>
    </citation>
    <scope>NUCLEOTIDE SEQUENCE [LARGE SCALE GENOMIC DNA]</scope>
    <source>
        <strain evidence="13 14">Cbm 6</strain>
    </source>
</reference>
<evidence type="ECO:0000256" key="1">
    <source>
        <dbReference type="ARBA" id="ARBA00001933"/>
    </source>
</evidence>
<evidence type="ECO:0000313" key="14">
    <source>
        <dbReference type="Proteomes" id="UP001611383"/>
    </source>
</evidence>
<dbReference type="InterPro" id="IPR036052">
    <property type="entry name" value="TrpB-like_PALP_sf"/>
</dbReference>
<evidence type="ECO:0000256" key="4">
    <source>
        <dbReference type="ARBA" id="ARBA00011270"/>
    </source>
</evidence>
<dbReference type="PROSITE" id="PS00168">
    <property type="entry name" value="TRP_SYNTHASE_BETA"/>
    <property type="match status" value="1"/>
</dbReference>
<dbReference type="Gene3D" id="3.40.50.1100">
    <property type="match status" value="2"/>
</dbReference>
<dbReference type="PIRSF" id="PIRSF001413">
    <property type="entry name" value="Trp_syn_beta"/>
    <property type="match status" value="1"/>
</dbReference>
<comment type="pathway">
    <text evidence="2">Amino-acid biosynthesis; L-tryptophan biosynthesis; L-tryptophan from chorismate: step 5/5.</text>
</comment>
<dbReference type="Proteomes" id="UP001611383">
    <property type="component" value="Chromosome"/>
</dbReference>